<dbReference type="EMBL" id="CP002696">
    <property type="protein sequence ID" value="AEE16785.1"/>
    <property type="molecule type" value="Genomic_DNA"/>
</dbReference>
<dbReference type="PANTHER" id="PTHR39082">
    <property type="entry name" value="PHOSPHOLIPASE C-BETA-2-RELATED"/>
    <property type="match status" value="1"/>
</dbReference>
<proteinExistence type="predicted"/>
<evidence type="ECO:0000313" key="5">
    <source>
        <dbReference type="Proteomes" id="UP000006546"/>
    </source>
</evidence>
<feature type="domain" description="C4-type zinc ribbon" evidence="3">
    <location>
        <begin position="200"/>
        <end position="232"/>
    </location>
</feature>
<evidence type="ECO:0000256" key="2">
    <source>
        <dbReference type="SAM" id="MobiDB-lite"/>
    </source>
</evidence>
<name>F4LMN8_TREBD</name>
<evidence type="ECO:0000256" key="1">
    <source>
        <dbReference type="SAM" id="Coils"/>
    </source>
</evidence>
<dbReference type="STRING" id="906968.Trebr_1361"/>
<reference evidence="5" key="1">
    <citation type="submission" date="2011-04" db="EMBL/GenBank/DDBJ databases">
        <title>The complete genome of Treponema brennaborense DSM 12168.</title>
        <authorList>
            <person name="Lucas S."/>
            <person name="Han J."/>
            <person name="Lapidus A."/>
            <person name="Bruce D."/>
            <person name="Goodwin L."/>
            <person name="Pitluck S."/>
            <person name="Peters L."/>
            <person name="Kyrpides N."/>
            <person name="Mavromatis K."/>
            <person name="Ivanova N."/>
            <person name="Mikhailova N."/>
            <person name="Pagani I."/>
            <person name="Teshima H."/>
            <person name="Detter J.C."/>
            <person name="Tapia R."/>
            <person name="Han C."/>
            <person name="Land M."/>
            <person name="Hauser L."/>
            <person name="Markowitz V."/>
            <person name="Cheng J.-F."/>
            <person name="Hugenholtz P."/>
            <person name="Woyke T."/>
            <person name="Wu D."/>
            <person name="Gronow S."/>
            <person name="Wellnitz S."/>
            <person name="Brambilla E."/>
            <person name="Klenk H.-P."/>
            <person name="Eisen J.A."/>
        </authorList>
    </citation>
    <scope>NUCLEOTIDE SEQUENCE [LARGE SCALE GENOMIC DNA]</scope>
    <source>
        <strain evidence="5">DSM 12168 / CIP 105900 / DD5/3</strain>
    </source>
</reference>
<dbReference type="Pfam" id="PF02591">
    <property type="entry name" value="Zn_ribbon_9"/>
    <property type="match status" value="1"/>
</dbReference>
<keyword evidence="1" id="KW-0175">Coiled coil</keyword>
<feature type="region of interest" description="Disordered" evidence="2">
    <location>
        <begin position="256"/>
        <end position="284"/>
    </location>
</feature>
<organism evidence="4 5">
    <name type="scientific">Treponema brennaborense (strain DSM 12168 / CIP 105900 / DD5/3)</name>
    <dbReference type="NCBI Taxonomy" id="906968"/>
    <lineage>
        <taxon>Bacteria</taxon>
        <taxon>Pseudomonadati</taxon>
        <taxon>Spirochaetota</taxon>
        <taxon>Spirochaetia</taxon>
        <taxon>Spirochaetales</taxon>
        <taxon>Treponemataceae</taxon>
        <taxon>Treponema</taxon>
    </lineage>
</organism>
<dbReference type="AlphaFoldDB" id="F4LMN8"/>
<dbReference type="KEGG" id="tbe:Trebr_1361"/>
<feature type="compositionally biased region" description="Acidic residues" evidence="2">
    <location>
        <begin position="256"/>
        <end position="274"/>
    </location>
</feature>
<dbReference type="InterPro" id="IPR052376">
    <property type="entry name" value="Oxidative_Scav/Glycosyltrans"/>
</dbReference>
<gene>
    <name evidence="4" type="ordered locus">Trebr_1361</name>
</gene>
<evidence type="ECO:0000313" key="4">
    <source>
        <dbReference type="EMBL" id="AEE16785.1"/>
    </source>
</evidence>
<feature type="coiled-coil region" evidence="1">
    <location>
        <begin position="41"/>
        <end position="165"/>
    </location>
</feature>
<dbReference type="PANTHER" id="PTHR39082:SF1">
    <property type="entry name" value="SCAVENGER RECEPTOR CLASS A MEMBER 3"/>
    <property type="match status" value="1"/>
</dbReference>
<protein>
    <recommendedName>
        <fullName evidence="3">C4-type zinc ribbon domain-containing protein</fullName>
    </recommendedName>
</protein>
<dbReference type="HOGENOM" id="CLU_073076_2_1_12"/>
<dbReference type="Proteomes" id="UP000006546">
    <property type="component" value="Chromosome"/>
</dbReference>
<dbReference type="InterPro" id="IPR003743">
    <property type="entry name" value="Zf-RING_7"/>
</dbReference>
<accession>F4LMN8</accession>
<dbReference type="RefSeq" id="WP_013758490.1">
    <property type="nucleotide sequence ID" value="NC_015500.1"/>
</dbReference>
<keyword evidence="5" id="KW-1185">Reference proteome</keyword>
<feature type="compositionally biased region" description="Basic and acidic residues" evidence="2">
    <location>
        <begin position="275"/>
        <end position="284"/>
    </location>
</feature>
<dbReference type="Gene3D" id="1.10.287.1490">
    <property type="match status" value="1"/>
</dbReference>
<sequence length="284" mass="32713">MEMTDVFDKLQMLQDILAEKYEIESKIDDSPKLLNSQDELLARLKKEYIEKNAVYEEVKAKNAKLRCDLEEAIAARERGEKGMDSITTHREYEALDKEIKDATERETQIRKDLQKEEKSLADLNESLQQTKQLIDTQQTELDSGKESLARTIDGYKAQLAELKKSEAEIVPGIDPEIIFKFERIIKSKQGKGIVAVKGNVCDGCHMILPAQFANEVHNGDKIVFCPYCSRILFYEEQTDGENEYFHIEDAGSLADLDDDFEDEEFEDDAEEDEREDTKEMDFDE</sequence>
<dbReference type="eggNOG" id="COG1579">
    <property type="taxonomic scope" value="Bacteria"/>
</dbReference>
<evidence type="ECO:0000259" key="3">
    <source>
        <dbReference type="Pfam" id="PF02591"/>
    </source>
</evidence>